<keyword evidence="3" id="KW-1185">Reference proteome</keyword>
<feature type="domain" description="Rv2525c-like glycoside hydrolase-like" evidence="1">
    <location>
        <begin position="19"/>
        <end position="192"/>
    </location>
</feature>
<dbReference type="RefSeq" id="WP_331845885.1">
    <property type="nucleotide sequence ID" value="NZ_JAZHPZ010000003.1"/>
</dbReference>
<dbReference type="InterPro" id="IPR015020">
    <property type="entry name" value="Rv2525c-like_Glyco_Hydro-like"/>
</dbReference>
<reference evidence="2 3" key="1">
    <citation type="submission" date="2024-02" db="EMBL/GenBank/DDBJ databases">
        <title>A nitrogen-fixing paenibacillus bacterium.</title>
        <authorList>
            <person name="Zhang W.L."/>
            <person name="Chen S.F."/>
        </authorList>
    </citation>
    <scope>NUCLEOTIDE SEQUENCE [LARGE SCALE GENOMIC DNA]</scope>
    <source>
        <strain evidence="2 3">M1</strain>
    </source>
</reference>
<dbReference type="SUPFAM" id="SSF51445">
    <property type="entry name" value="(Trans)glycosidases"/>
    <property type="match status" value="1"/>
</dbReference>
<organism evidence="2 3">
    <name type="scientific">Paenibacillus haidiansis</name>
    <dbReference type="NCBI Taxonomy" id="1574488"/>
    <lineage>
        <taxon>Bacteria</taxon>
        <taxon>Bacillati</taxon>
        <taxon>Bacillota</taxon>
        <taxon>Bacilli</taxon>
        <taxon>Bacillales</taxon>
        <taxon>Paenibacillaceae</taxon>
        <taxon>Paenibacillus</taxon>
    </lineage>
</organism>
<evidence type="ECO:0000259" key="1">
    <source>
        <dbReference type="Pfam" id="PF08924"/>
    </source>
</evidence>
<dbReference type="Proteomes" id="UP001306950">
    <property type="component" value="Unassembled WGS sequence"/>
</dbReference>
<sequence length="299" mass="32576">MTTKGIDCAAPITTANAKKIAAAGYTFAARYLVPQRLGWKRLNRAEAEAITAAGMKVISVFETSASRPAGGSAAGQVDGAEAFKEAKLIKQPVGSVIYFAVDYDAQAKDFDKIEDYLKAAASQIPGYKVGVYGSYRVIEEMAQRKAASAFWQTYAWSAGKKSSKANVYQHKNGQSLAGMTVDFNESYGGEGWWDTNEADKPVTPSIPPVTEHKVSDADAEKIIRFLGAGWNVPPKDMAGEFHRLADELRRGMNIKPDDAEKIIGFLGAGWYVVQSFKDARDEFNRLANEVRLAAGLKEE</sequence>
<proteinExistence type="predicted"/>
<name>A0ABU7VPL0_9BACL</name>
<evidence type="ECO:0000313" key="3">
    <source>
        <dbReference type="Proteomes" id="UP001306950"/>
    </source>
</evidence>
<dbReference type="Pfam" id="PF08924">
    <property type="entry name" value="Rv2525c_GlyHyd-like"/>
    <property type="match status" value="1"/>
</dbReference>
<gene>
    <name evidence="2" type="ORF">V3851_07405</name>
</gene>
<dbReference type="EMBL" id="JAZHPZ010000003">
    <property type="protein sequence ID" value="MEF2965652.1"/>
    <property type="molecule type" value="Genomic_DNA"/>
</dbReference>
<accession>A0ABU7VPL0</accession>
<comment type="caution">
    <text evidence="2">The sequence shown here is derived from an EMBL/GenBank/DDBJ whole genome shotgun (WGS) entry which is preliminary data.</text>
</comment>
<dbReference type="InterPro" id="IPR017853">
    <property type="entry name" value="GH"/>
</dbReference>
<evidence type="ECO:0000313" key="2">
    <source>
        <dbReference type="EMBL" id="MEF2965652.1"/>
    </source>
</evidence>
<dbReference type="Gene3D" id="3.20.20.80">
    <property type="entry name" value="Glycosidases"/>
    <property type="match status" value="1"/>
</dbReference>
<protein>
    <submittedName>
        <fullName evidence="2">DUF1906 domain-containing protein</fullName>
    </submittedName>
</protein>